<gene>
    <name evidence="11" type="ORF">LO55_1356</name>
</gene>
<dbReference type="GO" id="GO:0004222">
    <property type="term" value="F:metalloendopeptidase activity"/>
    <property type="evidence" value="ECO:0007669"/>
    <property type="project" value="InterPro"/>
</dbReference>
<evidence type="ECO:0000256" key="2">
    <source>
        <dbReference type="ARBA" id="ARBA00007357"/>
    </source>
</evidence>
<dbReference type="RefSeq" id="WP_071360904.1">
    <property type="nucleotide sequence ID" value="NZ_JRYB01000001.1"/>
</dbReference>
<keyword evidence="6" id="KW-0862">Zinc</keyword>
<feature type="domain" description="Peptidase M13 C-terminal" evidence="9">
    <location>
        <begin position="487"/>
        <end position="688"/>
    </location>
</feature>
<evidence type="ECO:0000256" key="4">
    <source>
        <dbReference type="ARBA" id="ARBA00022723"/>
    </source>
</evidence>
<dbReference type="Proteomes" id="UP000180246">
    <property type="component" value="Unassembled WGS sequence"/>
</dbReference>
<comment type="cofactor">
    <cofactor evidence="1">
        <name>Zn(2+)</name>
        <dbReference type="ChEBI" id="CHEBI:29105"/>
    </cofactor>
</comment>
<dbReference type="Pfam" id="PF05649">
    <property type="entry name" value="Peptidase_M13_N"/>
    <property type="match status" value="1"/>
</dbReference>
<evidence type="ECO:0000256" key="5">
    <source>
        <dbReference type="ARBA" id="ARBA00022801"/>
    </source>
</evidence>
<dbReference type="InterPro" id="IPR008753">
    <property type="entry name" value="Peptidase_M13_N"/>
</dbReference>
<dbReference type="InterPro" id="IPR000718">
    <property type="entry name" value="Peptidase_M13"/>
</dbReference>
<dbReference type="Gene3D" id="3.40.390.10">
    <property type="entry name" value="Collagenase (Catalytic Domain)"/>
    <property type="match status" value="1"/>
</dbReference>
<keyword evidence="5" id="KW-0378">Hydrolase</keyword>
<dbReference type="InterPro" id="IPR042089">
    <property type="entry name" value="Peptidase_M13_dom_2"/>
</dbReference>
<evidence type="ECO:0000256" key="6">
    <source>
        <dbReference type="ARBA" id="ARBA00022833"/>
    </source>
</evidence>
<dbReference type="InterPro" id="IPR024079">
    <property type="entry name" value="MetalloPept_cat_dom_sf"/>
</dbReference>
<name>A0A1S2N3F9_9BURK</name>
<proteinExistence type="inferred from homology"/>
<dbReference type="GO" id="GO:0005886">
    <property type="term" value="C:plasma membrane"/>
    <property type="evidence" value="ECO:0007669"/>
    <property type="project" value="TreeGrafter"/>
</dbReference>
<dbReference type="PANTHER" id="PTHR11733">
    <property type="entry name" value="ZINC METALLOPROTEASE FAMILY M13 NEPRILYSIN-RELATED"/>
    <property type="match status" value="1"/>
</dbReference>
<keyword evidence="4" id="KW-0479">Metal-binding</keyword>
<dbReference type="Pfam" id="PF01431">
    <property type="entry name" value="Peptidase_M13"/>
    <property type="match status" value="1"/>
</dbReference>
<evidence type="ECO:0000256" key="3">
    <source>
        <dbReference type="ARBA" id="ARBA00022670"/>
    </source>
</evidence>
<evidence type="ECO:0000256" key="7">
    <source>
        <dbReference type="ARBA" id="ARBA00023049"/>
    </source>
</evidence>
<dbReference type="PROSITE" id="PS51885">
    <property type="entry name" value="NEPRILYSIN"/>
    <property type="match status" value="1"/>
</dbReference>
<feature type="signal peptide" evidence="8">
    <location>
        <begin position="1"/>
        <end position="23"/>
    </location>
</feature>
<dbReference type="GO" id="GO:0046872">
    <property type="term" value="F:metal ion binding"/>
    <property type="evidence" value="ECO:0007669"/>
    <property type="project" value="UniProtKB-KW"/>
</dbReference>
<dbReference type="PANTHER" id="PTHR11733:SF167">
    <property type="entry name" value="FI17812P1-RELATED"/>
    <property type="match status" value="1"/>
</dbReference>
<reference evidence="11 12" key="1">
    <citation type="submission" date="2014-10" db="EMBL/GenBank/DDBJ databases">
        <authorList>
            <person name="Seo M.-J."/>
            <person name="Seok Y.J."/>
            <person name="Cha I.-T."/>
        </authorList>
    </citation>
    <scope>NUCLEOTIDE SEQUENCE [LARGE SCALE GENOMIC DNA]</scope>
    <source>
        <strain evidence="11 12">NEU</strain>
    </source>
</reference>
<dbReference type="AlphaFoldDB" id="A0A1S2N3F9"/>
<evidence type="ECO:0000313" key="12">
    <source>
        <dbReference type="Proteomes" id="UP000180246"/>
    </source>
</evidence>
<comment type="similarity">
    <text evidence="2">Belongs to the peptidase M13 family.</text>
</comment>
<dbReference type="PRINTS" id="PR00786">
    <property type="entry name" value="NEPRILYSIN"/>
</dbReference>
<protein>
    <submittedName>
        <fullName evidence="11">Peptidase M13 family protein</fullName>
    </submittedName>
</protein>
<dbReference type="InterPro" id="IPR018497">
    <property type="entry name" value="Peptidase_M13_C"/>
</dbReference>
<dbReference type="Gene3D" id="1.10.1380.10">
    <property type="entry name" value="Neutral endopeptidase , domain2"/>
    <property type="match status" value="1"/>
</dbReference>
<dbReference type="CDD" id="cd08662">
    <property type="entry name" value="M13"/>
    <property type="match status" value="1"/>
</dbReference>
<evidence type="ECO:0000259" key="9">
    <source>
        <dbReference type="Pfam" id="PF01431"/>
    </source>
</evidence>
<evidence type="ECO:0000256" key="8">
    <source>
        <dbReference type="SAM" id="SignalP"/>
    </source>
</evidence>
<evidence type="ECO:0000259" key="10">
    <source>
        <dbReference type="Pfam" id="PF05649"/>
    </source>
</evidence>
<evidence type="ECO:0000256" key="1">
    <source>
        <dbReference type="ARBA" id="ARBA00001947"/>
    </source>
</evidence>
<sequence length="691" mass="76916">MKRHLLSTLTLSLMAAFAAPAKAADAAPATAATAAAPAGVISGIDTQYIDTSVRPQDDFFTYLNGKWLKDTEIPSDRSSWGTFMKLREDTTPQLLAIIEAAQKDTGAKAGTETRKIGDLYASFMDAERRETLGYKPLTGELSRIRSLKDKKGIPALAAHLAKIGVSSPYGIYVGQDMRESTKYATYISQSGLGMPDRDYYLKQDDAKLAEIRAKYQQHVEKTLALAGEKNAAAQAKAIVDFETELAKVQWTKVENRDPVKRYNKMSVLELTKLAPGYDWKAALGAAGVGNKLEYIIVNQPSYFTGFNELLAKTDLATVKSYFEWQLLREYAPYLSKAFVDENFAFYGTALTGVTEQRPEWKKGVATVEGALGEALGKLYVKEHFPAERKARMEELVKNLIIAYGQSIDNLEWMSPATKKEARAKLAKFTPKIGYPDKWRDYARLTIKRDDLVGNAMRASTFEYERNIGKLGKPIDHTEWGMTPQTVNAYYRSTMNEIVFPAAILQPPFFDMRADDAVNYGAIGAVIGHEIGHGFDDKGSQSDGDGNLRNWWTAEDKAAFKARTDKLVNQFNGYSPLPGYNVNGELTLGENIGDNAGLAIGYKAYQISLHGKPAPVIDGLTGDQRFFMGWGQVWRSKMREAQQINQVKTDPHSPGQFRANGTVRNMAEFYKAFDVKPGDKMYLPPEERVIIW</sequence>
<evidence type="ECO:0000313" key="11">
    <source>
        <dbReference type="EMBL" id="OIJ39616.1"/>
    </source>
</evidence>
<dbReference type="GO" id="GO:0016485">
    <property type="term" value="P:protein processing"/>
    <property type="evidence" value="ECO:0007669"/>
    <property type="project" value="TreeGrafter"/>
</dbReference>
<dbReference type="EMBL" id="JRYB01000001">
    <property type="protein sequence ID" value="OIJ39616.1"/>
    <property type="molecule type" value="Genomic_DNA"/>
</dbReference>
<keyword evidence="8" id="KW-0732">Signal</keyword>
<dbReference type="SUPFAM" id="SSF55486">
    <property type="entry name" value="Metalloproteases ('zincins'), catalytic domain"/>
    <property type="match status" value="1"/>
</dbReference>
<feature type="domain" description="Peptidase M13 N-terminal" evidence="10">
    <location>
        <begin position="55"/>
        <end position="435"/>
    </location>
</feature>
<feature type="chain" id="PRO_5010240660" evidence="8">
    <location>
        <begin position="24"/>
        <end position="691"/>
    </location>
</feature>
<comment type="caution">
    <text evidence="11">The sequence shown here is derived from an EMBL/GenBank/DDBJ whole genome shotgun (WGS) entry which is preliminary data.</text>
</comment>
<accession>A0A1S2N3F9</accession>
<keyword evidence="3" id="KW-0645">Protease</keyword>
<keyword evidence="7" id="KW-0482">Metalloprotease</keyword>
<organism evidence="11 12">
    <name type="scientific">Massilia timonae</name>
    <dbReference type="NCBI Taxonomy" id="47229"/>
    <lineage>
        <taxon>Bacteria</taxon>
        <taxon>Pseudomonadati</taxon>
        <taxon>Pseudomonadota</taxon>
        <taxon>Betaproteobacteria</taxon>
        <taxon>Burkholderiales</taxon>
        <taxon>Oxalobacteraceae</taxon>
        <taxon>Telluria group</taxon>
        <taxon>Massilia</taxon>
    </lineage>
</organism>